<accession>W4GLD7</accession>
<dbReference type="EMBL" id="KI913126">
    <property type="protein sequence ID" value="ETV80500.1"/>
    <property type="molecule type" value="Genomic_DNA"/>
</dbReference>
<reference evidence="3" key="1">
    <citation type="submission" date="2013-12" db="EMBL/GenBank/DDBJ databases">
        <title>The Genome Sequence of Aphanomyces astaci APO3.</title>
        <authorList>
            <consortium name="The Broad Institute Genomics Platform"/>
            <person name="Russ C."/>
            <person name="Tyler B."/>
            <person name="van West P."/>
            <person name="Dieguez-Uribeondo J."/>
            <person name="Young S.K."/>
            <person name="Zeng Q."/>
            <person name="Gargeya S."/>
            <person name="Fitzgerald M."/>
            <person name="Abouelleil A."/>
            <person name="Alvarado L."/>
            <person name="Chapman S.B."/>
            <person name="Gainer-Dewar J."/>
            <person name="Goldberg J."/>
            <person name="Griggs A."/>
            <person name="Gujja S."/>
            <person name="Hansen M."/>
            <person name="Howarth C."/>
            <person name="Imamovic A."/>
            <person name="Ireland A."/>
            <person name="Larimer J."/>
            <person name="McCowan C."/>
            <person name="Murphy C."/>
            <person name="Pearson M."/>
            <person name="Poon T.W."/>
            <person name="Priest M."/>
            <person name="Roberts A."/>
            <person name="Saif S."/>
            <person name="Shea T."/>
            <person name="Sykes S."/>
            <person name="Wortman J."/>
            <person name="Nusbaum C."/>
            <person name="Birren B."/>
        </authorList>
    </citation>
    <scope>NUCLEOTIDE SEQUENCE [LARGE SCALE GENOMIC DNA]</scope>
    <source>
        <strain evidence="3">APO3</strain>
    </source>
</reference>
<dbReference type="AlphaFoldDB" id="W4GLD7"/>
<organism evidence="3">
    <name type="scientific">Aphanomyces astaci</name>
    <name type="common">Crayfish plague agent</name>
    <dbReference type="NCBI Taxonomy" id="112090"/>
    <lineage>
        <taxon>Eukaryota</taxon>
        <taxon>Sar</taxon>
        <taxon>Stramenopiles</taxon>
        <taxon>Oomycota</taxon>
        <taxon>Saprolegniomycetes</taxon>
        <taxon>Saprolegniales</taxon>
        <taxon>Verrucalvaceae</taxon>
        <taxon>Aphanomyces</taxon>
    </lineage>
</organism>
<dbReference type="PANTHER" id="PTHR13056">
    <property type="entry name" value="VACUOLAR FUSION PROTEIN CCZ1 HOMOLOG-RELATED"/>
    <property type="match status" value="1"/>
</dbReference>
<evidence type="ECO:0000259" key="2">
    <source>
        <dbReference type="Pfam" id="PF19031"/>
    </source>
</evidence>
<dbReference type="STRING" id="112090.W4GLD7"/>
<dbReference type="GO" id="GO:0016192">
    <property type="term" value="P:vesicle-mediated transport"/>
    <property type="evidence" value="ECO:0007669"/>
    <property type="project" value="InterPro"/>
</dbReference>
<sequence>MTMEVVVWHEDLGSDDDAATEEESFARMLYCWPPKSMQEQLRVLQLLQGVYAFSSRFSSSPTTVTHVQLTNMHYCFERVEPKVWIALGHATAQVPTTSNQVTCCCWMTEPIQDTDKYIMETVLRDMYASFRLLHGGIAWLLQAASMEYYSVDLPRSLVDAGLHSGLDVLVELASCRKKMRKTAQLIFKIQHDPDTHDCTAATLALADLSSWASTLVAASPVPRLQAVMGNFFPIYLRNLDVKHLNCMHAMDGIPPAPADSMQQMAAHMLAHSLRSDVPAVMHCASFDHGQLVSGGSWDATQLQLVYRFLRLREQQAVLPHQSTKHPREVTPPWLQSNSAQRSIWASKQTYVDGGLLPPKKRTSARDLFVDAISSSSSSAKDDTTAAAARGFQAADGRFDADIAPDKLWRLPLFFDSTDVKSTADLIVWHDAPCTLLLCVQSQANSSSLVADVGNYLRHCVHVGALTDANPPRHGHQVSSSAFIHVNRLTKQTQLHNVGKFKGPVPPILMASCFPPRLLESLNVVRYDLESDDQIMDIFTKTSADGWIIVRRSGSLERELVAFMDAKTVESVSDLSNTMNTLIHTSFDTIFM</sequence>
<comment type="similarity">
    <text evidence="1">Belongs to the CCZ1 family.</text>
</comment>
<dbReference type="VEuPathDB" id="FungiDB:H257_06768"/>
<dbReference type="PANTHER" id="PTHR13056:SF0">
    <property type="entry name" value="VACUOLAR FUSION PROTEIN CCZ1 HOMOLOG-RELATED"/>
    <property type="match status" value="1"/>
</dbReference>
<evidence type="ECO:0000256" key="1">
    <source>
        <dbReference type="ARBA" id="ARBA00005352"/>
    </source>
</evidence>
<protein>
    <recommendedName>
        <fullName evidence="2">CCZ1/INTU/HSP4 first Longin domain-containing protein</fullName>
    </recommendedName>
</protein>
<dbReference type="RefSeq" id="XP_009830424.1">
    <property type="nucleotide sequence ID" value="XM_009832122.1"/>
</dbReference>
<dbReference type="GeneID" id="20808764"/>
<proteinExistence type="inferred from homology"/>
<evidence type="ECO:0000313" key="3">
    <source>
        <dbReference type="EMBL" id="ETV80500.1"/>
    </source>
</evidence>
<gene>
    <name evidence="3" type="ORF">H257_06768</name>
</gene>
<dbReference type="InterPro" id="IPR013176">
    <property type="entry name" value="Ccz1"/>
</dbReference>
<dbReference type="InterPro" id="IPR043987">
    <property type="entry name" value="CCZ1/INTU/HSP4_longin_1"/>
</dbReference>
<name>W4GLD7_APHAT</name>
<dbReference type="Pfam" id="PF19031">
    <property type="entry name" value="Intu_longin_1"/>
    <property type="match status" value="1"/>
</dbReference>
<dbReference type="GO" id="GO:0035658">
    <property type="term" value="C:Mon1-Ccz1 complex"/>
    <property type="evidence" value="ECO:0007669"/>
    <property type="project" value="InterPro"/>
</dbReference>
<feature type="domain" description="CCZ1/INTU/HSP4 first Longin" evidence="2">
    <location>
        <begin position="19"/>
        <end position="135"/>
    </location>
</feature>
<dbReference type="OrthoDB" id="240546at2759"/>